<dbReference type="AlphaFoldDB" id="A0A2P2MGI7"/>
<name>A0A2P2MGI7_RHIMU</name>
<dbReference type="EMBL" id="GGEC01048862">
    <property type="protein sequence ID" value="MBX29346.1"/>
    <property type="molecule type" value="Transcribed_RNA"/>
</dbReference>
<protein>
    <submittedName>
        <fullName evidence="1">Uncharacterized protein</fullName>
    </submittedName>
</protein>
<accession>A0A2P2MGI7</accession>
<reference evidence="1" key="1">
    <citation type="submission" date="2018-02" db="EMBL/GenBank/DDBJ databases">
        <title>Rhizophora mucronata_Transcriptome.</title>
        <authorList>
            <person name="Meera S.P."/>
            <person name="Sreeshan A."/>
            <person name="Augustine A."/>
        </authorList>
    </citation>
    <scope>NUCLEOTIDE SEQUENCE</scope>
    <source>
        <tissue evidence="1">Leaf</tissue>
    </source>
</reference>
<organism evidence="1">
    <name type="scientific">Rhizophora mucronata</name>
    <name type="common">Asiatic mangrove</name>
    <dbReference type="NCBI Taxonomy" id="61149"/>
    <lineage>
        <taxon>Eukaryota</taxon>
        <taxon>Viridiplantae</taxon>
        <taxon>Streptophyta</taxon>
        <taxon>Embryophyta</taxon>
        <taxon>Tracheophyta</taxon>
        <taxon>Spermatophyta</taxon>
        <taxon>Magnoliopsida</taxon>
        <taxon>eudicotyledons</taxon>
        <taxon>Gunneridae</taxon>
        <taxon>Pentapetalae</taxon>
        <taxon>rosids</taxon>
        <taxon>fabids</taxon>
        <taxon>Malpighiales</taxon>
        <taxon>Rhizophoraceae</taxon>
        <taxon>Rhizophora</taxon>
    </lineage>
</organism>
<sequence length="33" mass="3937">MKEAISRIYHVLYEQSLSNKGEERRHECRALCS</sequence>
<proteinExistence type="predicted"/>
<evidence type="ECO:0000313" key="1">
    <source>
        <dbReference type="EMBL" id="MBX29346.1"/>
    </source>
</evidence>